<dbReference type="InterPro" id="IPR017930">
    <property type="entry name" value="Myb_dom"/>
</dbReference>
<dbReference type="Proteomes" id="UP000015105">
    <property type="component" value="Chromosome 1D"/>
</dbReference>
<evidence type="ECO:0000256" key="7">
    <source>
        <dbReference type="SAM" id="MobiDB-lite"/>
    </source>
</evidence>
<dbReference type="SUPFAM" id="SSF46689">
    <property type="entry name" value="Homeodomain-like"/>
    <property type="match status" value="1"/>
</dbReference>
<dbReference type="PROSITE" id="PS51294">
    <property type="entry name" value="HTH_MYB"/>
    <property type="match status" value="1"/>
</dbReference>
<evidence type="ECO:0000313" key="12">
    <source>
        <dbReference type="Proteomes" id="UP000015105"/>
    </source>
</evidence>
<dbReference type="SMART" id="SM00717">
    <property type="entry name" value="SANT"/>
    <property type="match status" value="1"/>
</dbReference>
<evidence type="ECO:0000259" key="10">
    <source>
        <dbReference type="PROSITE" id="PS51294"/>
    </source>
</evidence>
<keyword evidence="2" id="KW-0677">Repeat</keyword>
<proteinExistence type="predicted"/>
<keyword evidence="4" id="KW-0238">DNA-binding</keyword>
<sequence>DPSGGSNRRSTIPIALTYIDVAWLVGVASYEASSCRQREEPAMGRPSSGGVGQPKLRKGLWSPEEDEKLYNHILRYGVGCWSSVPRLAGLHRCGKSCRLRGRVGEPGLRGELKQQQQLELRRRGGQRARRRGAALGQGGDGAAARRAVGAQVLVTLPRTEPRKFRVQFGTIFLIFSFFLFYLKNISLLSPSFLRETLVPLSGTNSRFIIL</sequence>
<reference evidence="11" key="5">
    <citation type="journal article" date="2021" name="G3 (Bethesda)">
        <title>Aegilops tauschii genome assembly Aet v5.0 features greater sequence contiguity and improved annotation.</title>
        <authorList>
            <person name="Wang L."/>
            <person name="Zhu T."/>
            <person name="Rodriguez J.C."/>
            <person name="Deal K.R."/>
            <person name="Dubcovsky J."/>
            <person name="McGuire P.E."/>
            <person name="Lux T."/>
            <person name="Spannagl M."/>
            <person name="Mayer K.F.X."/>
            <person name="Baldrich P."/>
            <person name="Meyers B.C."/>
            <person name="Huo N."/>
            <person name="Gu Y.Q."/>
            <person name="Zhou H."/>
            <person name="Devos K.M."/>
            <person name="Bennetzen J.L."/>
            <person name="Unver T."/>
            <person name="Budak H."/>
            <person name="Gulick P.J."/>
            <person name="Galiba G."/>
            <person name="Kalapos B."/>
            <person name="Nelson D.R."/>
            <person name="Li P."/>
            <person name="You F.M."/>
            <person name="Luo M.C."/>
            <person name="Dvorak J."/>
        </authorList>
    </citation>
    <scope>NUCLEOTIDE SEQUENCE [LARGE SCALE GENOMIC DNA]</scope>
    <source>
        <strain evidence="11">cv. AL8/78</strain>
    </source>
</reference>
<reference evidence="11" key="4">
    <citation type="submission" date="2019-03" db="UniProtKB">
        <authorList>
            <consortium name="EnsemblPlants"/>
        </authorList>
    </citation>
    <scope>IDENTIFICATION</scope>
</reference>
<dbReference type="PROSITE" id="PS50090">
    <property type="entry name" value="MYB_LIKE"/>
    <property type="match status" value="1"/>
</dbReference>
<dbReference type="Gene3D" id="1.10.10.60">
    <property type="entry name" value="Homeodomain-like"/>
    <property type="match status" value="1"/>
</dbReference>
<keyword evidence="5" id="KW-0804">Transcription</keyword>
<evidence type="ECO:0000256" key="8">
    <source>
        <dbReference type="SAM" id="Phobius"/>
    </source>
</evidence>
<dbReference type="Gramene" id="AET1Gv20882400.2">
    <property type="protein sequence ID" value="AET1Gv20882400.2"/>
    <property type="gene ID" value="AET1Gv20882400"/>
</dbReference>
<evidence type="ECO:0000259" key="9">
    <source>
        <dbReference type="PROSITE" id="PS50090"/>
    </source>
</evidence>
<dbReference type="EnsemblPlants" id="AET1Gv20882400.2">
    <property type="protein sequence ID" value="AET1Gv20882400.2"/>
    <property type="gene ID" value="AET1Gv20882400"/>
</dbReference>
<feature type="domain" description="Myb-like" evidence="9">
    <location>
        <begin position="53"/>
        <end position="100"/>
    </location>
</feature>
<comment type="subcellular location">
    <subcellularLocation>
        <location evidence="1">Nucleus</location>
    </subcellularLocation>
</comment>
<evidence type="ECO:0000256" key="1">
    <source>
        <dbReference type="ARBA" id="ARBA00004123"/>
    </source>
</evidence>
<feature type="region of interest" description="Disordered" evidence="7">
    <location>
        <begin position="121"/>
        <end position="140"/>
    </location>
</feature>
<dbReference type="GO" id="GO:0005634">
    <property type="term" value="C:nucleus"/>
    <property type="evidence" value="ECO:0007669"/>
    <property type="project" value="UniProtKB-SubCell"/>
</dbReference>
<dbReference type="PANTHER" id="PTHR47997">
    <property type="entry name" value="MYB DOMAIN PROTEIN 55"/>
    <property type="match status" value="1"/>
</dbReference>
<keyword evidence="8" id="KW-0472">Membrane</keyword>
<reference evidence="11" key="3">
    <citation type="journal article" date="2017" name="Nature">
        <title>Genome sequence of the progenitor of the wheat D genome Aegilops tauschii.</title>
        <authorList>
            <person name="Luo M.C."/>
            <person name="Gu Y.Q."/>
            <person name="Puiu D."/>
            <person name="Wang H."/>
            <person name="Twardziok S.O."/>
            <person name="Deal K.R."/>
            <person name="Huo N."/>
            <person name="Zhu T."/>
            <person name="Wang L."/>
            <person name="Wang Y."/>
            <person name="McGuire P.E."/>
            <person name="Liu S."/>
            <person name="Long H."/>
            <person name="Ramasamy R.K."/>
            <person name="Rodriguez J.C."/>
            <person name="Van S.L."/>
            <person name="Yuan L."/>
            <person name="Wang Z."/>
            <person name="Xia Z."/>
            <person name="Xiao L."/>
            <person name="Anderson O.D."/>
            <person name="Ouyang S."/>
            <person name="Liang Y."/>
            <person name="Zimin A.V."/>
            <person name="Pertea G."/>
            <person name="Qi P."/>
            <person name="Bennetzen J.L."/>
            <person name="Dai X."/>
            <person name="Dawson M.W."/>
            <person name="Muller H.G."/>
            <person name="Kugler K."/>
            <person name="Rivarola-Duarte L."/>
            <person name="Spannagl M."/>
            <person name="Mayer K.F.X."/>
            <person name="Lu F.H."/>
            <person name="Bevan M.W."/>
            <person name="Leroy P."/>
            <person name="Li P."/>
            <person name="You F.M."/>
            <person name="Sun Q."/>
            <person name="Liu Z."/>
            <person name="Lyons E."/>
            <person name="Wicker T."/>
            <person name="Salzberg S.L."/>
            <person name="Devos K.M."/>
            <person name="Dvorak J."/>
        </authorList>
    </citation>
    <scope>NUCLEOTIDE SEQUENCE [LARGE SCALE GENOMIC DNA]</scope>
    <source>
        <strain evidence="11">cv. AL8/78</strain>
    </source>
</reference>
<protein>
    <submittedName>
        <fullName evidence="11">Uncharacterized protein</fullName>
    </submittedName>
</protein>
<evidence type="ECO:0000256" key="5">
    <source>
        <dbReference type="ARBA" id="ARBA00023163"/>
    </source>
</evidence>
<dbReference type="Pfam" id="PF00249">
    <property type="entry name" value="Myb_DNA-binding"/>
    <property type="match status" value="1"/>
</dbReference>
<dbReference type="CDD" id="cd00167">
    <property type="entry name" value="SANT"/>
    <property type="match status" value="1"/>
</dbReference>
<reference evidence="12" key="2">
    <citation type="journal article" date="2017" name="Nat. Plants">
        <title>The Aegilops tauschii genome reveals multiple impacts of transposons.</title>
        <authorList>
            <person name="Zhao G."/>
            <person name="Zou C."/>
            <person name="Li K."/>
            <person name="Wang K."/>
            <person name="Li T."/>
            <person name="Gao L."/>
            <person name="Zhang X."/>
            <person name="Wang H."/>
            <person name="Yang Z."/>
            <person name="Liu X."/>
            <person name="Jiang W."/>
            <person name="Mao L."/>
            <person name="Kong X."/>
            <person name="Jiao Y."/>
            <person name="Jia J."/>
        </authorList>
    </citation>
    <scope>NUCLEOTIDE SEQUENCE [LARGE SCALE GENOMIC DNA]</scope>
    <source>
        <strain evidence="12">cv. AL8/78</strain>
    </source>
</reference>
<feature type="domain" description="HTH myb-type" evidence="10">
    <location>
        <begin position="53"/>
        <end position="100"/>
    </location>
</feature>
<evidence type="ECO:0000256" key="2">
    <source>
        <dbReference type="ARBA" id="ARBA00022737"/>
    </source>
</evidence>
<evidence type="ECO:0000256" key="6">
    <source>
        <dbReference type="ARBA" id="ARBA00023242"/>
    </source>
</evidence>
<keyword evidence="6" id="KW-0539">Nucleus</keyword>
<feature type="region of interest" description="Disordered" evidence="7">
    <location>
        <begin position="35"/>
        <end position="58"/>
    </location>
</feature>
<keyword evidence="3" id="KW-0805">Transcription regulation</keyword>
<reference evidence="12" key="1">
    <citation type="journal article" date="2014" name="Science">
        <title>Ancient hybridizations among the ancestral genomes of bread wheat.</title>
        <authorList>
            <consortium name="International Wheat Genome Sequencing Consortium,"/>
            <person name="Marcussen T."/>
            <person name="Sandve S.R."/>
            <person name="Heier L."/>
            <person name="Spannagl M."/>
            <person name="Pfeifer M."/>
            <person name="Jakobsen K.S."/>
            <person name="Wulff B.B."/>
            <person name="Steuernagel B."/>
            <person name="Mayer K.F."/>
            <person name="Olsen O.A."/>
        </authorList>
    </citation>
    <scope>NUCLEOTIDE SEQUENCE [LARGE SCALE GENOMIC DNA]</scope>
    <source>
        <strain evidence="12">cv. AL8/78</strain>
    </source>
</reference>
<evidence type="ECO:0000256" key="4">
    <source>
        <dbReference type="ARBA" id="ARBA00023125"/>
    </source>
</evidence>
<dbReference type="GO" id="GO:0003677">
    <property type="term" value="F:DNA binding"/>
    <property type="evidence" value="ECO:0007669"/>
    <property type="project" value="UniProtKB-KW"/>
</dbReference>
<dbReference type="InterPro" id="IPR009057">
    <property type="entry name" value="Homeodomain-like_sf"/>
</dbReference>
<keyword evidence="8" id="KW-0812">Transmembrane</keyword>
<organism evidence="11 12">
    <name type="scientific">Aegilops tauschii subsp. strangulata</name>
    <name type="common">Goatgrass</name>
    <dbReference type="NCBI Taxonomy" id="200361"/>
    <lineage>
        <taxon>Eukaryota</taxon>
        <taxon>Viridiplantae</taxon>
        <taxon>Streptophyta</taxon>
        <taxon>Embryophyta</taxon>
        <taxon>Tracheophyta</taxon>
        <taxon>Spermatophyta</taxon>
        <taxon>Magnoliopsida</taxon>
        <taxon>Liliopsida</taxon>
        <taxon>Poales</taxon>
        <taxon>Poaceae</taxon>
        <taxon>BOP clade</taxon>
        <taxon>Pooideae</taxon>
        <taxon>Triticodae</taxon>
        <taxon>Triticeae</taxon>
        <taxon>Triticinae</taxon>
        <taxon>Aegilops</taxon>
    </lineage>
</organism>
<feature type="compositionally biased region" description="Basic residues" evidence="7">
    <location>
        <begin position="123"/>
        <end position="132"/>
    </location>
</feature>
<accession>A0A452ZQR9</accession>
<name>A0A452ZQR9_AEGTS</name>
<evidence type="ECO:0000313" key="11">
    <source>
        <dbReference type="EnsemblPlants" id="AET1Gv20882400.2"/>
    </source>
</evidence>
<dbReference type="InterPro" id="IPR051953">
    <property type="entry name" value="Plant_SW-associated_TFs"/>
</dbReference>
<keyword evidence="8" id="KW-1133">Transmembrane helix</keyword>
<keyword evidence="12" id="KW-1185">Reference proteome</keyword>
<feature type="transmembrane region" description="Helical" evidence="8">
    <location>
        <begin position="164"/>
        <end position="182"/>
    </location>
</feature>
<dbReference type="PANTHER" id="PTHR47997:SF93">
    <property type="entry name" value="MYB-RELATED PROTEIN HV33"/>
    <property type="match status" value="1"/>
</dbReference>
<dbReference type="InterPro" id="IPR001005">
    <property type="entry name" value="SANT/Myb"/>
</dbReference>
<dbReference type="AlphaFoldDB" id="A0A452ZQR9"/>
<evidence type="ECO:0000256" key="3">
    <source>
        <dbReference type="ARBA" id="ARBA00023015"/>
    </source>
</evidence>